<feature type="transmembrane region" description="Helical" evidence="6">
    <location>
        <begin position="109"/>
        <end position="129"/>
    </location>
</feature>
<protein>
    <submittedName>
        <fullName evidence="7">Lysoplasmalogenase</fullName>
    </submittedName>
</protein>
<evidence type="ECO:0000256" key="5">
    <source>
        <dbReference type="ARBA" id="ARBA00023136"/>
    </source>
</evidence>
<keyword evidence="3 6" id="KW-0812">Transmembrane</keyword>
<keyword evidence="8" id="KW-1185">Reference proteome</keyword>
<dbReference type="AlphaFoldDB" id="A0A4S3MJX8"/>
<evidence type="ECO:0000256" key="4">
    <source>
        <dbReference type="ARBA" id="ARBA00022989"/>
    </source>
</evidence>
<keyword evidence="5 6" id="KW-0472">Membrane</keyword>
<name>A0A4S3MJX8_9RHOB</name>
<gene>
    <name evidence="7" type="ORF">E7811_14385</name>
</gene>
<comment type="subcellular location">
    <subcellularLocation>
        <location evidence="1">Membrane</location>
        <topology evidence="1">Multi-pass membrane protein</topology>
    </subcellularLocation>
</comment>
<feature type="transmembrane region" description="Helical" evidence="6">
    <location>
        <begin position="80"/>
        <end position="103"/>
    </location>
</feature>
<dbReference type="GO" id="GO:0016787">
    <property type="term" value="F:hydrolase activity"/>
    <property type="evidence" value="ECO:0007669"/>
    <property type="project" value="TreeGrafter"/>
</dbReference>
<dbReference type="Pfam" id="PF07947">
    <property type="entry name" value="YhhN"/>
    <property type="match status" value="1"/>
</dbReference>
<evidence type="ECO:0000313" key="7">
    <source>
        <dbReference type="EMBL" id="THD82256.1"/>
    </source>
</evidence>
<organism evidence="7 8">
    <name type="scientific">Aliigemmobacter aestuarii</name>
    <dbReference type="NCBI Taxonomy" id="1445661"/>
    <lineage>
        <taxon>Bacteria</taxon>
        <taxon>Pseudomonadati</taxon>
        <taxon>Pseudomonadota</taxon>
        <taxon>Alphaproteobacteria</taxon>
        <taxon>Rhodobacterales</taxon>
        <taxon>Paracoccaceae</taxon>
        <taxon>Aliigemmobacter</taxon>
    </lineage>
</organism>
<evidence type="ECO:0000256" key="2">
    <source>
        <dbReference type="ARBA" id="ARBA00007375"/>
    </source>
</evidence>
<evidence type="ECO:0000256" key="6">
    <source>
        <dbReference type="SAM" id="Phobius"/>
    </source>
</evidence>
<dbReference type="GO" id="GO:0016020">
    <property type="term" value="C:membrane"/>
    <property type="evidence" value="ECO:0007669"/>
    <property type="project" value="UniProtKB-SubCell"/>
</dbReference>
<sequence length="215" mass="22308">MPHLDHPALWVAAALMLAYGLVWTWRVSPDESHLRSAIKTGSVACLVLWGVAIGSPVPALVGAGFGALGDWFLSRPGERAFLAGMAAFGIGHLAYAAMFLAASGGFADGPGWAATLAVVALGLSTEFWLARHTGVLLWPVRAYVALICLMLWAALGLSPGLAVGGAVLFVVSDLLLAVAIFVARRPRLRAALSVALWPVYWSGQAAILAGSPALG</sequence>
<proteinExistence type="inferred from homology"/>
<dbReference type="PANTHER" id="PTHR31885:SF6">
    <property type="entry name" value="GH04784P"/>
    <property type="match status" value="1"/>
</dbReference>
<comment type="similarity">
    <text evidence="2">Belongs to the TMEM86 family.</text>
</comment>
<evidence type="ECO:0000256" key="3">
    <source>
        <dbReference type="ARBA" id="ARBA00022692"/>
    </source>
</evidence>
<reference evidence="7 8" key="1">
    <citation type="submission" date="2019-04" db="EMBL/GenBank/DDBJ databases">
        <title>Draft genome sequence of Gemmobacter aestuarii sp. nov.</title>
        <authorList>
            <person name="Hameed A."/>
            <person name="Lin S.-Y."/>
            <person name="Shahina M."/>
            <person name="Lai W.-A."/>
            <person name="Young C.-C."/>
        </authorList>
    </citation>
    <scope>NUCLEOTIDE SEQUENCE [LARGE SCALE GENOMIC DNA]</scope>
    <source>
        <strain evidence="7 8">CC-PW-75</strain>
    </source>
</reference>
<feature type="transmembrane region" description="Helical" evidence="6">
    <location>
        <begin position="7"/>
        <end position="26"/>
    </location>
</feature>
<evidence type="ECO:0000313" key="8">
    <source>
        <dbReference type="Proteomes" id="UP000309450"/>
    </source>
</evidence>
<feature type="transmembrane region" description="Helical" evidence="6">
    <location>
        <begin position="136"/>
        <end position="155"/>
    </location>
</feature>
<accession>A0A4S3MJX8</accession>
<feature type="transmembrane region" description="Helical" evidence="6">
    <location>
        <begin position="161"/>
        <end position="183"/>
    </location>
</feature>
<evidence type="ECO:0000256" key="1">
    <source>
        <dbReference type="ARBA" id="ARBA00004141"/>
    </source>
</evidence>
<dbReference type="EMBL" id="SSND01000004">
    <property type="protein sequence ID" value="THD82256.1"/>
    <property type="molecule type" value="Genomic_DNA"/>
</dbReference>
<dbReference type="OrthoDB" id="345840at2"/>
<keyword evidence="4 6" id="KW-1133">Transmembrane helix</keyword>
<comment type="caution">
    <text evidence="7">The sequence shown here is derived from an EMBL/GenBank/DDBJ whole genome shotgun (WGS) entry which is preliminary data.</text>
</comment>
<dbReference type="PANTHER" id="PTHR31885">
    <property type="entry name" value="GH04784P"/>
    <property type="match status" value="1"/>
</dbReference>
<feature type="transmembrane region" description="Helical" evidence="6">
    <location>
        <begin position="46"/>
        <end position="68"/>
    </location>
</feature>
<dbReference type="InterPro" id="IPR012506">
    <property type="entry name" value="TMEM86B-like"/>
</dbReference>
<dbReference type="RefSeq" id="WP_136395364.1">
    <property type="nucleotide sequence ID" value="NZ_SSND01000004.1"/>
</dbReference>
<dbReference type="Proteomes" id="UP000309450">
    <property type="component" value="Unassembled WGS sequence"/>
</dbReference>